<organism evidence="2 3">
    <name type="scientific">Dietzia timorensis</name>
    <dbReference type="NCBI Taxonomy" id="499555"/>
    <lineage>
        <taxon>Bacteria</taxon>
        <taxon>Bacillati</taxon>
        <taxon>Actinomycetota</taxon>
        <taxon>Actinomycetes</taxon>
        <taxon>Mycobacteriales</taxon>
        <taxon>Dietziaceae</taxon>
        <taxon>Dietzia</taxon>
    </lineage>
</organism>
<name>A0A921F5K5_9ACTN</name>
<sequence>MAEKIDFKKSLDAYQARKGTFRLLDVPEQHYLMVDGHGDPNASPAFAEAIETLYPVAYTLKFASKNDLGRDYVVPPLEGLWWADDMASFTTERDKTRWSWTLMLLVPEWLGTAEVEAACETARTKAAAKSTAPPPQLDELRLQPLAEGRCVQTLHVGPFDAEGPVLSKMHSSFIPEHDLELAGTHHEIYFSDVRKTAPDKLRTILRQPVRPA</sequence>
<dbReference type="Gene3D" id="3.20.80.10">
    <property type="entry name" value="Regulatory factor, effector binding domain"/>
    <property type="match status" value="1"/>
</dbReference>
<dbReference type="InterPro" id="IPR008319">
    <property type="entry name" value="GyrI-like_CCH_Lin2189-like"/>
</dbReference>
<proteinExistence type="predicted"/>
<dbReference type="EMBL" id="DYXM01000268">
    <property type="protein sequence ID" value="HJE92081.1"/>
    <property type="molecule type" value="Genomic_DNA"/>
</dbReference>
<dbReference type="InterPro" id="IPR011256">
    <property type="entry name" value="Reg_factor_effector_dom_sf"/>
</dbReference>
<dbReference type="SUPFAM" id="SSF55136">
    <property type="entry name" value="Probable bacterial effector-binding domain"/>
    <property type="match status" value="1"/>
</dbReference>
<comment type="caution">
    <text evidence="2">The sequence shown here is derived from an EMBL/GenBank/DDBJ whole genome shotgun (WGS) entry which is preliminary data.</text>
</comment>
<evidence type="ECO:0000259" key="1">
    <source>
        <dbReference type="Pfam" id="PF06445"/>
    </source>
</evidence>
<dbReference type="Proteomes" id="UP000776650">
    <property type="component" value="Unassembled WGS sequence"/>
</dbReference>
<reference evidence="2" key="2">
    <citation type="submission" date="2021-09" db="EMBL/GenBank/DDBJ databases">
        <authorList>
            <person name="Gilroy R."/>
        </authorList>
    </citation>
    <scope>NUCLEOTIDE SEQUENCE</scope>
    <source>
        <strain evidence="2">ChiGjej1B1-18357</strain>
    </source>
</reference>
<evidence type="ECO:0000313" key="2">
    <source>
        <dbReference type="EMBL" id="HJE92081.1"/>
    </source>
</evidence>
<dbReference type="PIRSF" id="PIRSF031644">
    <property type="entry name" value="UCP031644"/>
    <property type="match status" value="1"/>
</dbReference>
<dbReference type="RefSeq" id="WP_303915500.1">
    <property type="nucleotide sequence ID" value="NZ_DYXM01000268.1"/>
</dbReference>
<protein>
    <submittedName>
        <fullName evidence="2">GyrI-like domain-containing protein</fullName>
    </submittedName>
</protein>
<reference evidence="2" key="1">
    <citation type="journal article" date="2021" name="PeerJ">
        <title>Extensive microbial diversity within the chicken gut microbiome revealed by metagenomics and culture.</title>
        <authorList>
            <person name="Gilroy R."/>
            <person name="Ravi A."/>
            <person name="Getino M."/>
            <person name="Pursley I."/>
            <person name="Horton D.L."/>
            <person name="Alikhan N.F."/>
            <person name="Baker D."/>
            <person name="Gharbi K."/>
            <person name="Hall N."/>
            <person name="Watson M."/>
            <person name="Adriaenssens E.M."/>
            <person name="Foster-Nyarko E."/>
            <person name="Jarju S."/>
            <person name="Secka A."/>
            <person name="Antonio M."/>
            <person name="Oren A."/>
            <person name="Chaudhuri R.R."/>
            <person name="La Ragione R."/>
            <person name="Hildebrand F."/>
            <person name="Pallen M.J."/>
        </authorList>
    </citation>
    <scope>NUCLEOTIDE SEQUENCE</scope>
    <source>
        <strain evidence="2">ChiGjej1B1-18357</strain>
    </source>
</reference>
<dbReference type="Pfam" id="PF06445">
    <property type="entry name" value="GyrI-like"/>
    <property type="match status" value="1"/>
</dbReference>
<gene>
    <name evidence="2" type="ORF">K8V11_13855</name>
</gene>
<dbReference type="InterPro" id="IPR029442">
    <property type="entry name" value="GyrI-like"/>
</dbReference>
<feature type="domain" description="GyrI-like small molecule binding" evidence="1">
    <location>
        <begin position="21"/>
        <end position="209"/>
    </location>
</feature>
<accession>A0A921F5K5</accession>
<dbReference type="AlphaFoldDB" id="A0A921F5K5"/>
<evidence type="ECO:0000313" key="3">
    <source>
        <dbReference type="Proteomes" id="UP000776650"/>
    </source>
</evidence>